<feature type="binding site" evidence="10">
    <location>
        <position position="111"/>
    </location>
    <ligand>
        <name>L-histidine</name>
        <dbReference type="ChEBI" id="CHEBI:57595"/>
    </ligand>
</feature>
<feature type="binding site" evidence="10">
    <location>
        <position position="125"/>
    </location>
    <ligand>
        <name>L-histidine</name>
        <dbReference type="ChEBI" id="CHEBI:57595"/>
    </ligand>
</feature>
<dbReference type="PROSITE" id="PS50862">
    <property type="entry name" value="AA_TRNA_LIGASE_II"/>
    <property type="match status" value="1"/>
</dbReference>
<dbReference type="Gene3D" id="3.30.930.10">
    <property type="entry name" value="Bira Bifunctional Protein, Domain 2"/>
    <property type="match status" value="1"/>
</dbReference>
<comment type="miscellaneous">
    <text evidence="9">This function is generally fulfilled by the C-terminal part of HisG, which is missing in some bacteria such as this one.</text>
</comment>
<dbReference type="OrthoDB" id="9800814at2"/>
<evidence type="ECO:0000256" key="1">
    <source>
        <dbReference type="ARBA" id="ARBA00004496"/>
    </source>
</evidence>
<keyword evidence="13" id="KW-1185">Reference proteome</keyword>
<comment type="subunit">
    <text evidence="9">Heteromultimer composed of HisG and HisZ subunits.</text>
</comment>
<feature type="domain" description="Aminoacyl-transfer RNA synthetases class-II family profile" evidence="11">
    <location>
        <begin position="25"/>
        <end position="326"/>
    </location>
</feature>
<keyword evidence="5 9" id="KW-0963">Cytoplasm</keyword>
<dbReference type="HAMAP" id="MF_00125">
    <property type="entry name" value="HisZ"/>
    <property type="match status" value="1"/>
</dbReference>
<dbReference type="PANTHER" id="PTHR43707:SF6">
    <property type="entry name" value="ATP PHOSPHORIBOSYLTRANSFERASE REGULATORY SUBUNIT"/>
    <property type="match status" value="1"/>
</dbReference>
<evidence type="ECO:0000256" key="10">
    <source>
        <dbReference type="PIRSR" id="PIRSR001549-1"/>
    </source>
</evidence>
<keyword evidence="7 9" id="KW-0368">Histidine biosynthesis</keyword>
<organism evidence="12 13">
    <name type="scientific">Clostridium grantii DSM 8605</name>
    <dbReference type="NCBI Taxonomy" id="1121316"/>
    <lineage>
        <taxon>Bacteria</taxon>
        <taxon>Bacillati</taxon>
        <taxon>Bacillota</taxon>
        <taxon>Clostridia</taxon>
        <taxon>Eubacteriales</taxon>
        <taxon>Clostridiaceae</taxon>
        <taxon>Clostridium</taxon>
    </lineage>
</organism>
<evidence type="ECO:0000256" key="6">
    <source>
        <dbReference type="ARBA" id="ARBA00022605"/>
    </source>
</evidence>
<dbReference type="GO" id="GO:0000105">
    <property type="term" value="P:L-histidine biosynthetic process"/>
    <property type="evidence" value="ECO:0007669"/>
    <property type="project" value="UniProtKB-UniRule"/>
</dbReference>
<evidence type="ECO:0000256" key="9">
    <source>
        <dbReference type="HAMAP-Rule" id="MF_00125"/>
    </source>
</evidence>
<dbReference type="PANTHER" id="PTHR43707">
    <property type="entry name" value="HISTIDYL-TRNA SYNTHETASE"/>
    <property type="match status" value="1"/>
</dbReference>
<dbReference type="Pfam" id="PF13393">
    <property type="entry name" value="tRNA-synt_His"/>
    <property type="match status" value="1"/>
</dbReference>
<dbReference type="NCBIfam" id="TIGR00443">
    <property type="entry name" value="hisZ_biosyn_reg"/>
    <property type="match status" value="1"/>
</dbReference>
<dbReference type="STRING" id="1121316.SAMN02745207_02938"/>
<dbReference type="InterPro" id="IPR004516">
    <property type="entry name" value="HisRS/HisZ"/>
</dbReference>
<name>A0A1M5WJU9_9CLOT</name>
<evidence type="ECO:0000256" key="5">
    <source>
        <dbReference type="ARBA" id="ARBA00022490"/>
    </source>
</evidence>
<sequence length="420" mass="48390">MKNLRRYIPDGMKDTIFTECEMKLKVEEKLRKVYQMNGFSEVISPTLEFYDVFNIENQPIEQQKMYKLFDNKGRILVLKPDVTTPIARIASTKINNGVLPIKLCYTSNIFRINEDYGGKTSEITQSGGEIIGISDYKADVEIIITVIKALIDLGLKNFKIELGQANFFKALIEELNIDEDVIEDIRNYIENKNFSALSDFVNCMKDNDQYDKIKLIEKLPQLFGAIEILEQAKEMTTNNKALEALNNIQRVYDLVKEAGLEEYINVDLGMVHHINYYTGIIFRGYAENVGEYIVSGGRYDNLIKHFGKDYPATGFAINVDNVILALKNLNYDYETNYEKIIINYEDGLFGKAMDLLNQIQEKGIVCQLSLFDEEEKTIKYAEKISASKIITLKNDDKIEIYNVFNREKKILQSNDILKEM</sequence>
<dbReference type="NCBIfam" id="NF008936">
    <property type="entry name" value="PRK12292.1-3"/>
    <property type="match status" value="1"/>
</dbReference>
<dbReference type="InterPro" id="IPR006195">
    <property type="entry name" value="aa-tRNA-synth_II"/>
</dbReference>
<keyword evidence="12" id="KW-0808">Transferase</keyword>
<dbReference type="GO" id="GO:0005737">
    <property type="term" value="C:cytoplasm"/>
    <property type="evidence" value="ECO:0007669"/>
    <property type="project" value="UniProtKB-SubCell"/>
</dbReference>
<comment type="subcellular location">
    <subcellularLocation>
        <location evidence="1 9">Cytoplasm</location>
    </subcellularLocation>
</comment>
<dbReference type="AlphaFoldDB" id="A0A1M5WJU9"/>
<dbReference type="GO" id="GO:0006427">
    <property type="term" value="P:histidyl-tRNA aminoacylation"/>
    <property type="evidence" value="ECO:0007669"/>
    <property type="project" value="TreeGrafter"/>
</dbReference>
<evidence type="ECO:0000256" key="4">
    <source>
        <dbReference type="ARBA" id="ARBA00020397"/>
    </source>
</evidence>
<dbReference type="GO" id="GO:0004821">
    <property type="term" value="F:histidine-tRNA ligase activity"/>
    <property type="evidence" value="ECO:0007669"/>
    <property type="project" value="TreeGrafter"/>
</dbReference>
<keyword evidence="6 9" id="KW-0028">Amino-acid biosynthesis</keyword>
<feature type="binding site" evidence="10">
    <location>
        <begin position="81"/>
        <end position="83"/>
    </location>
    <ligand>
        <name>L-histidine</name>
        <dbReference type="ChEBI" id="CHEBI:57595"/>
    </ligand>
</feature>
<comment type="function">
    <text evidence="8 9">Required for the first step of histidine biosynthesis. May allow the feedback regulation of ATP phosphoribosyltransferase activity by histidine.</text>
</comment>
<reference evidence="12 13" key="1">
    <citation type="submission" date="2016-11" db="EMBL/GenBank/DDBJ databases">
        <authorList>
            <person name="Jaros S."/>
            <person name="Januszkiewicz K."/>
            <person name="Wedrychowicz H."/>
        </authorList>
    </citation>
    <scope>NUCLEOTIDE SEQUENCE [LARGE SCALE GENOMIC DNA]</scope>
    <source>
        <strain evidence="12 13">DSM 8605</strain>
    </source>
</reference>
<dbReference type="InterPro" id="IPR041715">
    <property type="entry name" value="HisRS-like_core"/>
</dbReference>
<dbReference type="Proteomes" id="UP000184447">
    <property type="component" value="Unassembled WGS sequence"/>
</dbReference>
<dbReference type="PIRSF" id="PIRSF001549">
    <property type="entry name" value="His-tRNA_synth"/>
    <property type="match status" value="1"/>
</dbReference>
<evidence type="ECO:0000256" key="8">
    <source>
        <dbReference type="ARBA" id="ARBA00025246"/>
    </source>
</evidence>
<gene>
    <name evidence="9" type="primary">hisZ</name>
    <name evidence="12" type="ORF">SAMN02745207_02938</name>
</gene>
<evidence type="ECO:0000259" key="11">
    <source>
        <dbReference type="PROSITE" id="PS50862"/>
    </source>
</evidence>
<feature type="binding site" evidence="10">
    <location>
        <begin position="276"/>
        <end position="277"/>
    </location>
    <ligand>
        <name>L-histidine</name>
        <dbReference type="ChEBI" id="CHEBI:57595"/>
    </ligand>
</feature>
<evidence type="ECO:0000256" key="7">
    <source>
        <dbReference type="ARBA" id="ARBA00023102"/>
    </source>
</evidence>
<dbReference type="RefSeq" id="WP_073339163.1">
    <property type="nucleotide sequence ID" value="NZ_FQXM01000018.1"/>
</dbReference>
<dbReference type="UniPathway" id="UPA00031">
    <property type="reaction ID" value="UER00006"/>
</dbReference>
<dbReference type="SUPFAM" id="SSF55681">
    <property type="entry name" value="Class II aaRS and biotin synthetases"/>
    <property type="match status" value="1"/>
</dbReference>
<comment type="similarity">
    <text evidence="3 9">Belongs to the class-II aminoacyl-tRNA synthetase family. HisZ subfamily.</text>
</comment>
<evidence type="ECO:0000313" key="12">
    <source>
        <dbReference type="EMBL" id="SHH87717.1"/>
    </source>
</evidence>
<proteinExistence type="inferred from homology"/>
<keyword evidence="12" id="KW-0328">Glycosyltransferase</keyword>
<dbReference type="GO" id="GO:0140096">
    <property type="term" value="F:catalytic activity, acting on a protein"/>
    <property type="evidence" value="ECO:0007669"/>
    <property type="project" value="UniProtKB-ARBA"/>
</dbReference>
<feature type="binding site" evidence="10">
    <location>
        <position position="129"/>
    </location>
    <ligand>
        <name>L-histidine</name>
        <dbReference type="ChEBI" id="CHEBI:57595"/>
    </ligand>
</feature>
<comment type="pathway">
    <text evidence="2 9">Amino-acid biosynthesis; L-histidine biosynthesis; L-histidine from 5-phospho-alpha-D-ribose 1-diphosphate: step 1/9.</text>
</comment>
<evidence type="ECO:0000256" key="2">
    <source>
        <dbReference type="ARBA" id="ARBA00004667"/>
    </source>
</evidence>
<dbReference type="InterPro" id="IPR045864">
    <property type="entry name" value="aa-tRNA-synth_II/BPL/LPL"/>
</dbReference>
<dbReference type="GO" id="GO:0016757">
    <property type="term" value="F:glycosyltransferase activity"/>
    <property type="evidence" value="ECO:0007669"/>
    <property type="project" value="UniProtKB-KW"/>
</dbReference>
<evidence type="ECO:0000313" key="13">
    <source>
        <dbReference type="Proteomes" id="UP000184447"/>
    </source>
</evidence>
<protein>
    <recommendedName>
        <fullName evidence="4 9">ATP phosphoribosyltransferase regulatory subunit</fullName>
    </recommendedName>
</protein>
<accession>A0A1M5WJU9</accession>
<dbReference type="EMBL" id="FQXM01000018">
    <property type="protein sequence ID" value="SHH87717.1"/>
    <property type="molecule type" value="Genomic_DNA"/>
</dbReference>
<evidence type="ECO:0000256" key="3">
    <source>
        <dbReference type="ARBA" id="ARBA00005539"/>
    </source>
</evidence>
<dbReference type="InterPro" id="IPR004517">
    <property type="entry name" value="HisZ"/>
</dbReference>
<dbReference type="CDD" id="cd00773">
    <property type="entry name" value="HisRS-like_core"/>
    <property type="match status" value="1"/>
</dbReference>